<accession>A0A8S1RTU5</accession>
<name>A0A8S1RTU5_9CILI</name>
<sequence length="109" mass="13032">MEMSKMQSQIIQITNYALQYTIFQTIREYNFQEKYTEISFDHMGYVLDDLIQKYLDINNLPEHAKISKNRILQLEALGNYENQTENENEINESKQQINRPLNPNSIVRE</sequence>
<dbReference type="Proteomes" id="UP000692954">
    <property type="component" value="Unassembled WGS sequence"/>
</dbReference>
<evidence type="ECO:0000313" key="3">
    <source>
        <dbReference type="Proteomes" id="UP000692954"/>
    </source>
</evidence>
<protein>
    <submittedName>
        <fullName evidence="2">Uncharacterized protein</fullName>
    </submittedName>
</protein>
<organism evidence="2 3">
    <name type="scientific">Paramecium sonneborni</name>
    <dbReference type="NCBI Taxonomy" id="65129"/>
    <lineage>
        <taxon>Eukaryota</taxon>
        <taxon>Sar</taxon>
        <taxon>Alveolata</taxon>
        <taxon>Ciliophora</taxon>
        <taxon>Intramacronucleata</taxon>
        <taxon>Oligohymenophorea</taxon>
        <taxon>Peniculida</taxon>
        <taxon>Parameciidae</taxon>
        <taxon>Paramecium</taxon>
    </lineage>
</organism>
<proteinExistence type="predicted"/>
<evidence type="ECO:0000256" key="1">
    <source>
        <dbReference type="SAM" id="MobiDB-lite"/>
    </source>
</evidence>
<feature type="compositionally biased region" description="Polar residues" evidence="1">
    <location>
        <begin position="93"/>
        <end position="109"/>
    </location>
</feature>
<keyword evidence="3" id="KW-1185">Reference proteome</keyword>
<reference evidence="2" key="1">
    <citation type="submission" date="2021-01" db="EMBL/GenBank/DDBJ databases">
        <authorList>
            <consortium name="Genoscope - CEA"/>
            <person name="William W."/>
        </authorList>
    </citation>
    <scope>NUCLEOTIDE SEQUENCE</scope>
</reference>
<feature type="region of interest" description="Disordered" evidence="1">
    <location>
        <begin position="84"/>
        <end position="109"/>
    </location>
</feature>
<dbReference type="AlphaFoldDB" id="A0A8S1RTU5"/>
<evidence type="ECO:0000313" key="2">
    <source>
        <dbReference type="EMBL" id="CAD8130870.1"/>
    </source>
</evidence>
<comment type="caution">
    <text evidence="2">The sequence shown here is derived from an EMBL/GenBank/DDBJ whole genome shotgun (WGS) entry which is preliminary data.</text>
</comment>
<dbReference type="EMBL" id="CAJJDN010000339">
    <property type="protein sequence ID" value="CAD8130870.1"/>
    <property type="molecule type" value="Genomic_DNA"/>
</dbReference>
<gene>
    <name evidence="2" type="ORF">PSON_ATCC_30995.1.T3390002</name>
</gene>